<dbReference type="InterPro" id="IPR051043">
    <property type="entry name" value="Sulfatase_Mod_Factor_Kinase"/>
</dbReference>
<dbReference type="InterPro" id="IPR016187">
    <property type="entry name" value="CTDL_fold"/>
</dbReference>
<dbReference type="PANTHER" id="PTHR23150:SF35">
    <property type="entry name" value="BLL6746 PROTEIN"/>
    <property type="match status" value="1"/>
</dbReference>
<organism evidence="2 3">
    <name type="scientific">Rhizobium sophoriradicis</name>
    <dbReference type="NCBI Taxonomy" id="1535245"/>
    <lineage>
        <taxon>Bacteria</taxon>
        <taxon>Pseudomonadati</taxon>
        <taxon>Pseudomonadota</taxon>
        <taxon>Alphaproteobacteria</taxon>
        <taxon>Hyphomicrobiales</taxon>
        <taxon>Rhizobiaceae</taxon>
        <taxon>Rhizobium/Agrobacterium group</taxon>
        <taxon>Rhizobium</taxon>
    </lineage>
</organism>
<keyword evidence="3" id="KW-1185">Reference proteome</keyword>
<dbReference type="SUPFAM" id="SSF56436">
    <property type="entry name" value="C-type lectin-like"/>
    <property type="match status" value="1"/>
</dbReference>
<protein>
    <recommendedName>
        <fullName evidence="1">Sulfatase-modifying factor enzyme-like domain-containing protein</fullName>
    </recommendedName>
</protein>
<dbReference type="Pfam" id="PF03781">
    <property type="entry name" value="FGE-sulfatase"/>
    <property type="match status" value="1"/>
</dbReference>
<dbReference type="InterPro" id="IPR005532">
    <property type="entry name" value="SUMF_dom"/>
</dbReference>
<evidence type="ECO:0000313" key="3">
    <source>
        <dbReference type="Proteomes" id="UP000218807"/>
    </source>
</evidence>
<accession>A0A2A5KL11</accession>
<dbReference type="InterPro" id="IPR042095">
    <property type="entry name" value="SUMF_sf"/>
</dbReference>
<dbReference type="Proteomes" id="UP000218807">
    <property type="component" value="Unassembled WGS sequence"/>
</dbReference>
<dbReference type="Pfam" id="PF13365">
    <property type="entry name" value="Trypsin_2"/>
    <property type="match status" value="1"/>
</dbReference>
<dbReference type="InterPro" id="IPR009003">
    <property type="entry name" value="Peptidase_S1_PA"/>
</dbReference>
<comment type="caution">
    <text evidence="2">The sequence shown here is derived from an EMBL/GenBank/DDBJ whole genome shotgun (WGS) entry which is preliminary data.</text>
</comment>
<dbReference type="SUPFAM" id="SSF50494">
    <property type="entry name" value="Trypsin-like serine proteases"/>
    <property type="match status" value="1"/>
</dbReference>
<proteinExistence type="predicted"/>
<dbReference type="AlphaFoldDB" id="A0A2A5KL11"/>
<dbReference type="GO" id="GO:0120147">
    <property type="term" value="F:formylglycine-generating oxidase activity"/>
    <property type="evidence" value="ECO:0007669"/>
    <property type="project" value="TreeGrafter"/>
</dbReference>
<name>A0A2A5KL11_9HYPH</name>
<gene>
    <name evidence="2" type="ORF">CPT34_28740</name>
</gene>
<dbReference type="PANTHER" id="PTHR23150">
    <property type="entry name" value="SULFATASE MODIFYING FACTOR 1, 2"/>
    <property type="match status" value="1"/>
</dbReference>
<sequence length="516" mass="56556">MGCIMELGATYIRIVALLALQLLIFAPPPGTAQQIDVASQRIDDLRINVVAITATWADGQTVKFGFGIIVAEKNGELYIATANHVVRGSSPGEIASALAVRFFDDRDDHAGHLRGDADPALDLAVLTVKKPPGFYWRRDALSPAAEVPEVNSSVWFIGRDATWYHPEQPGLVTQLLPKQGRIEAKQPEVRVGTSGGPLLSRGGIVAMVIVDTGSAVLAAVDIGKIRAAFQTRNLPWDLFALDALAKFADCAECPSMVYIPGGKFDMGGTETNEKPVRQVSVLPFAIGAKEVSLKEWELCLRSNGCSKLPADKDYREFQSDNQPVVGVSWNDAKAYVTWLSRMTNEKYRLPSEAEWEFAARAGTTTRNFWDGATDDICKYANILDQTGWQVFAKNYPVGSPRPWMTVSQQDMKSLQPAQCSDGYVWTAPVGSYNTNQYGLFDTIGNVAEWVEDCYLETYEGAPIDGSAWNEIGCQQHSARGASWFSTLPVVSSARRGGREQSYKSQALGFRVARDLH</sequence>
<reference evidence="2 3" key="1">
    <citation type="submission" date="2017-09" db="EMBL/GenBank/DDBJ databases">
        <title>Comparative genomics of rhizobia isolated from Phaseolus vulgaris in China.</title>
        <authorList>
            <person name="Tong W."/>
        </authorList>
    </citation>
    <scope>NUCLEOTIDE SEQUENCE [LARGE SCALE GENOMIC DNA]</scope>
    <source>
        <strain evidence="2 3">L101</strain>
    </source>
</reference>
<dbReference type="Gene3D" id="3.90.1580.10">
    <property type="entry name" value="paralog of FGE (formylglycine-generating enzyme)"/>
    <property type="match status" value="1"/>
</dbReference>
<dbReference type="Gene3D" id="2.40.10.120">
    <property type="match status" value="1"/>
</dbReference>
<dbReference type="EMBL" id="NXDM01000038">
    <property type="protein sequence ID" value="PCK77685.1"/>
    <property type="molecule type" value="Genomic_DNA"/>
</dbReference>
<feature type="domain" description="Sulfatase-modifying factor enzyme-like" evidence="1">
    <location>
        <begin position="253"/>
        <end position="513"/>
    </location>
</feature>
<evidence type="ECO:0000259" key="1">
    <source>
        <dbReference type="Pfam" id="PF03781"/>
    </source>
</evidence>
<evidence type="ECO:0000313" key="2">
    <source>
        <dbReference type="EMBL" id="PCK77685.1"/>
    </source>
</evidence>